<dbReference type="PANTHER" id="PTHR15020">
    <property type="entry name" value="FLAVIN REDUCTASE-RELATED"/>
    <property type="match status" value="1"/>
</dbReference>
<gene>
    <name evidence="3" type="ORF">SAMN04487966_11111</name>
</gene>
<accession>A0A1I7MR68</accession>
<dbReference type="Gene3D" id="3.40.50.720">
    <property type="entry name" value="NAD(P)-binding Rossmann-like Domain"/>
    <property type="match status" value="1"/>
</dbReference>
<dbReference type="SUPFAM" id="SSF51735">
    <property type="entry name" value="NAD(P)-binding Rossmann-fold domains"/>
    <property type="match status" value="1"/>
</dbReference>
<dbReference type="EMBL" id="FPCG01000011">
    <property type="protein sequence ID" value="SFV24416.1"/>
    <property type="molecule type" value="Genomic_DNA"/>
</dbReference>
<evidence type="ECO:0000313" key="4">
    <source>
        <dbReference type="Proteomes" id="UP000198881"/>
    </source>
</evidence>
<dbReference type="Pfam" id="PF13460">
    <property type="entry name" value="NAD_binding_10"/>
    <property type="match status" value="1"/>
</dbReference>
<proteinExistence type="predicted"/>
<dbReference type="InterPro" id="IPR016040">
    <property type="entry name" value="NAD(P)-bd_dom"/>
</dbReference>
<evidence type="ECO:0000313" key="3">
    <source>
        <dbReference type="EMBL" id="SFV24416.1"/>
    </source>
</evidence>
<dbReference type="PANTHER" id="PTHR15020:SF50">
    <property type="entry name" value="UPF0659 PROTEIN YMR090W"/>
    <property type="match status" value="1"/>
</dbReference>
<keyword evidence="4" id="KW-1185">Reference proteome</keyword>
<dbReference type="OrthoDB" id="4248066at2"/>
<feature type="region of interest" description="Disordered" evidence="1">
    <location>
        <begin position="167"/>
        <end position="186"/>
    </location>
</feature>
<dbReference type="CDD" id="cd05243">
    <property type="entry name" value="SDR_a5"/>
    <property type="match status" value="1"/>
</dbReference>
<dbReference type="InterPro" id="IPR036291">
    <property type="entry name" value="NAD(P)-bd_dom_sf"/>
</dbReference>
<reference evidence="3 4" key="1">
    <citation type="submission" date="2016-10" db="EMBL/GenBank/DDBJ databases">
        <authorList>
            <person name="de Groot N.N."/>
        </authorList>
    </citation>
    <scope>NUCLEOTIDE SEQUENCE [LARGE SCALE GENOMIC DNA]</scope>
    <source>
        <strain evidence="3 4">CGMCC 1.7054</strain>
    </source>
</reference>
<name>A0A1I7MR68_9MICC</name>
<dbReference type="STRING" id="574650.SAMN04487966_11111"/>
<dbReference type="RefSeq" id="WP_091698930.1">
    <property type="nucleotide sequence ID" value="NZ_FPCG01000011.1"/>
</dbReference>
<evidence type="ECO:0000259" key="2">
    <source>
        <dbReference type="Pfam" id="PF13460"/>
    </source>
</evidence>
<feature type="domain" description="NAD(P)-binding" evidence="2">
    <location>
        <begin position="8"/>
        <end position="199"/>
    </location>
</feature>
<dbReference type="AlphaFoldDB" id="A0A1I7MR68"/>
<protein>
    <submittedName>
        <fullName evidence="3">NAD(P)H-binding</fullName>
    </submittedName>
</protein>
<evidence type="ECO:0000256" key="1">
    <source>
        <dbReference type="SAM" id="MobiDB-lite"/>
    </source>
</evidence>
<sequence length="222" mass="23253">MAEILIIGGHGNVALLATPVLAEQGHTVTSVIRNPDHTAEVAQAGATALVLDVETATQDELAAAFQGKDAIVWSAGAGGGNPQRTYAVDRDAAIRSMDAAAQAGVKRYIMVSYQGARTDHGVPEDNPFFAYAEAKAAADEHLRGTDLDWTILGPGKLTLDEPTAQVRRVSDNEAESGEEARDTSRGNVAQAIVTALAMPETVGQQIEFVDGDTPLADAFRSA</sequence>
<dbReference type="Proteomes" id="UP000198881">
    <property type="component" value="Unassembled WGS sequence"/>
</dbReference>
<organism evidence="3 4">
    <name type="scientific">Micrococcus terreus</name>
    <dbReference type="NCBI Taxonomy" id="574650"/>
    <lineage>
        <taxon>Bacteria</taxon>
        <taxon>Bacillati</taxon>
        <taxon>Actinomycetota</taxon>
        <taxon>Actinomycetes</taxon>
        <taxon>Micrococcales</taxon>
        <taxon>Micrococcaceae</taxon>
        <taxon>Micrococcus</taxon>
    </lineage>
</organism>